<keyword evidence="2" id="KW-1185">Reference proteome</keyword>
<name>A0ACB8TCU1_9AGAM</name>
<accession>A0ACB8TCU1</accession>
<evidence type="ECO:0000313" key="1">
    <source>
        <dbReference type="EMBL" id="KAI0066086.1"/>
    </source>
</evidence>
<proteinExistence type="predicted"/>
<protein>
    <submittedName>
        <fullName evidence="1">Pkinase-domain-containing protein</fullName>
    </submittedName>
</protein>
<reference evidence="1" key="2">
    <citation type="journal article" date="2022" name="New Phytol.">
        <title>Evolutionary transition to the ectomycorrhizal habit in the genomes of a hyperdiverse lineage of mushroom-forming fungi.</title>
        <authorList>
            <person name="Looney B."/>
            <person name="Miyauchi S."/>
            <person name="Morin E."/>
            <person name="Drula E."/>
            <person name="Courty P.E."/>
            <person name="Kohler A."/>
            <person name="Kuo A."/>
            <person name="LaButti K."/>
            <person name="Pangilinan J."/>
            <person name="Lipzen A."/>
            <person name="Riley R."/>
            <person name="Andreopoulos W."/>
            <person name="He G."/>
            <person name="Johnson J."/>
            <person name="Nolan M."/>
            <person name="Tritt A."/>
            <person name="Barry K.W."/>
            <person name="Grigoriev I.V."/>
            <person name="Nagy L.G."/>
            <person name="Hibbett D."/>
            <person name="Henrissat B."/>
            <person name="Matheny P.B."/>
            <person name="Labbe J."/>
            <person name="Martin F.M."/>
        </authorList>
    </citation>
    <scope>NUCLEOTIDE SEQUENCE</scope>
    <source>
        <strain evidence="1">HHB10654</strain>
    </source>
</reference>
<organism evidence="1 2">
    <name type="scientific">Artomyces pyxidatus</name>
    <dbReference type="NCBI Taxonomy" id="48021"/>
    <lineage>
        <taxon>Eukaryota</taxon>
        <taxon>Fungi</taxon>
        <taxon>Dikarya</taxon>
        <taxon>Basidiomycota</taxon>
        <taxon>Agaricomycotina</taxon>
        <taxon>Agaricomycetes</taxon>
        <taxon>Russulales</taxon>
        <taxon>Auriscalpiaceae</taxon>
        <taxon>Artomyces</taxon>
    </lineage>
</organism>
<dbReference type="EMBL" id="MU277193">
    <property type="protein sequence ID" value="KAI0066086.1"/>
    <property type="molecule type" value="Genomic_DNA"/>
</dbReference>
<gene>
    <name evidence="1" type="ORF">BV25DRAFT_1797542</name>
</gene>
<dbReference type="Proteomes" id="UP000814140">
    <property type="component" value="Unassembled WGS sequence"/>
</dbReference>
<evidence type="ECO:0000313" key="2">
    <source>
        <dbReference type="Proteomes" id="UP000814140"/>
    </source>
</evidence>
<comment type="caution">
    <text evidence="1">The sequence shown here is derived from an EMBL/GenBank/DDBJ whole genome shotgun (WGS) entry which is preliminary data.</text>
</comment>
<sequence>MSPSEPDLHLPHDLPALFPSDCHPSSSSPSRPRLAPSAPSPEYPLTTKASAYSRRFARGHYLNPSFVQSYCLGDELGAGGYGFVMTARHRRNDSEVAVKFIIKSKVPDHAWMEDRRQNRVPTEALLLGLLDHPNIVKCLDLFEDELYFYLVQELHGVPWVAKDKVNFSAKHTSTPSHASTPALTPSPSIDSDIHIPPDTPPQLPMELEDSSRTSICTSPEDQQESESCPVYLKPVPPRPEFVRRPSHDLFECIEQSKYKRLTENQARYVFAQIVEAVAYLDSQGVTHCDIKDENILVDNELTVKLVDFGSAVVVDPAQPRPLYTLFFGTTAYAASEVLQKKPYHAPPAEIWTLGVLMSYLLTGSSPFPTERDALAGRIVLNEGASSLVSPDAEDLMLRCLEPNPAVRADIAEVRSHVWLDGALELSDEERMLY</sequence>
<reference evidence="1" key="1">
    <citation type="submission" date="2021-03" db="EMBL/GenBank/DDBJ databases">
        <authorList>
            <consortium name="DOE Joint Genome Institute"/>
            <person name="Ahrendt S."/>
            <person name="Looney B.P."/>
            <person name="Miyauchi S."/>
            <person name="Morin E."/>
            <person name="Drula E."/>
            <person name="Courty P.E."/>
            <person name="Chicoki N."/>
            <person name="Fauchery L."/>
            <person name="Kohler A."/>
            <person name="Kuo A."/>
            <person name="Labutti K."/>
            <person name="Pangilinan J."/>
            <person name="Lipzen A."/>
            <person name="Riley R."/>
            <person name="Andreopoulos W."/>
            <person name="He G."/>
            <person name="Johnson J."/>
            <person name="Barry K.W."/>
            <person name="Grigoriev I.V."/>
            <person name="Nagy L."/>
            <person name="Hibbett D."/>
            <person name="Henrissat B."/>
            <person name="Matheny P.B."/>
            <person name="Labbe J."/>
            <person name="Martin F."/>
        </authorList>
    </citation>
    <scope>NUCLEOTIDE SEQUENCE</scope>
    <source>
        <strain evidence="1">HHB10654</strain>
    </source>
</reference>